<feature type="compositionally biased region" description="Low complexity" evidence="1">
    <location>
        <begin position="59"/>
        <end position="73"/>
    </location>
</feature>
<protein>
    <submittedName>
        <fullName evidence="2">Uncharacterized protein</fullName>
    </submittedName>
</protein>
<dbReference type="InParanoid" id="A0A0C3CQC8"/>
<name>A0A0C3CQC8_PILCF</name>
<evidence type="ECO:0000256" key="1">
    <source>
        <dbReference type="SAM" id="MobiDB-lite"/>
    </source>
</evidence>
<sequence length="341" mass="37981">MTSPYAKRNQEIALNCDGSLVQKTSFKTSNWGSLSLPLHQAPAYMQITSSLQNADTQHPVVTSSPDYTSPSSPQRASLRQLPAVHEPDNWEDDIVGLSRRVSAQRTATFLRNSPLEMHRGASIRRAASLWRSNSVDTASVYSCASAPIDAHEYMFQPIALEPTPSSAPGWIVYPNHLQRQQSEAQLSIRNSTTIREELAPETYAKCQLQRKPLERQKPQFRWKAQPAHNRLRTVSESSGILPVSQMSEDMHLSLIRPPSAALRIHPDHLLSESLYATSESLYGTAFPVVPPGLWPAITSTSSIPPKVYSNTHTPPNRVLPELPPRSPTHEKRGYERGINVD</sequence>
<dbReference type="OrthoDB" id="3045027at2759"/>
<proteinExistence type="predicted"/>
<dbReference type="EMBL" id="KN832970">
    <property type="protein sequence ID" value="KIM91857.1"/>
    <property type="molecule type" value="Genomic_DNA"/>
</dbReference>
<evidence type="ECO:0000313" key="2">
    <source>
        <dbReference type="EMBL" id="KIM91857.1"/>
    </source>
</evidence>
<keyword evidence="3" id="KW-1185">Reference proteome</keyword>
<feature type="region of interest" description="Disordered" evidence="1">
    <location>
        <begin position="55"/>
        <end position="76"/>
    </location>
</feature>
<dbReference type="HOGENOM" id="CLU_814114_0_0_1"/>
<evidence type="ECO:0000313" key="3">
    <source>
        <dbReference type="Proteomes" id="UP000054166"/>
    </source>
</evidence>
<gene>
    <name evidence="2" type="ORF">PILCRDRAFT_83262</name>
</gene>
<accession>A0A0C3CQC8</accession>
<dbReference type="AlphaFoldDB" id="A0A0C3CQC8"/>
<organism evidence="2 3">
    <name type="scientific">Piloderma croceum (strain F 1598)</name>
    <dbReference type="NCBI Taxonomy" id="765440"/>
    <lineage>
        <taxon>Eukaryota</taxon>
        <taxon>Fungi</taxon>
        <taxon>Dikarya</taxon>
        <taxon>Basidiomycota</taxon>
        <taxon>Agaricomycotina</taxon>
        <taxon>Agaricomycetes</taxon>
        <taxon>Agaricomycetidae</taxon>
        <taxon>Atheliales</taxon>
        <taxon>Atheliaceae</taxon>
        <taxon>Piloderma</taxon>
    </lineage>
</organism>
<reference evidence="3" key="2">
    <citation type="submission" date="2015-01" db="EMBL/GenBank/DDBJ databases">
        <title>Evolutionary Origins and Diversification of the Mycorrhizal Mutualists.</title>
        <authorList>
            <consortium name="DOE Joint Genome Institute"/>
            <consortium name="Mycorrhizal Genomics Consortium"/>
            <person name="Kohler A."/>
            <person name="Kuo A."/>
            <person name="Nagy L.G."/>
            <person name="Floudas D."/>
            <person name="Copeland A."/>
            <person name="Barry K.W."/>
            <person name="Cichocki N."/>
            <person name="Veneault-Fourrey C."/>
            <person name="LaButti K."/>
            <person name="Lindquist E.A."/>
            <person name="Lipzen A."/>
            <person name="Lundell T."/>
            <person name="Morin E."/>
            <person name="Murat C."/>
            <person name="Riley R."/>
            <person name="Ohm R."/>
            <person name="Sun H."/>
            <person name="Tunlid A."/>
            <person name="Henrissat B."/>
            <person name="Grigoriev I.V."/>
            <person name="Hibbett D.S."/>
            <person name="Martin F."/>
        </authorList>
    </citation>
    <scope>NUCLEOTIDE SEQUENCE [LARGE SCALE GENOMIC DNA]</scope>
    <source>
        <strain evidence="3">F 1598</strain>
    </source>
</reference>
<feature type="region of interest" description="Disordered" evidence="1">
    <location>
        <begin position="307"/>
        <end position="341"/>
    </location>
</feature>
<reference evidence="2 3" key="1">
    <citation type="submission" date="2014-04" db="EMBL/GenBank/DDBJ databases">
        <authorList>
            <consortium name="DOE Joint Genome Institute"/>
            <person name="Kuo A."/>
            <person name="Tarkka M."/>
            <person name="Buscot F."/>
            <person name="Kohler A."/>
            <person name="Nagy L.G."/>
            <person name="Floudas D."/>
            <person name="Copeland A."/>
            <person name="Barry K.W."/>
            <person name="Cichocki N."/>
            <person name="Veneault-Fourrey C."/>
            <person name="LaButti K."/>
            <person name="Lindquist E.A."/>
            <person name="Lipzen A."/>
            <person name="Lundell T."/>
            <person name="Morin E."/>
            <person name="Murat C."/>
            <person name="Sun H."/>
            <person name="Tunlid A."/>
            <person name="Henrissat B."/>
            <person name="Grigoriev I.V."/>
            <person name="Hibbett D.S."/>
            <person name="Martin F."/>
            <person name="Nordberg H.P."/>
            <person name="Cantor M.N."/>
            <person name="Hua S.X."/>
        </authorList>
    </citation>
    <scope>NUCLEOTIDE SEQUENCE [LARGE SCALE GENOMIC DNA]</scope>
    <source>
        <strain evidence="2 3">F 1598</strain>
    </source>
</reference>
<dbReference type="Proteomes" id="UP000054166">
    <property type="component" value="Unassembled WGS sequence"/>
</dbReference>